<evidence type="ECO:0000313" key="4">
    <source>
        <dbReference type="WBParaSite" id="SBAD_0000043601-mRNA-1"/>
    </source>
</evidence>
<name>A0A183I9X3_9BILA</name>
<feature type="compositionally biased region" description="Polar residues" evidence="1">
    <location>
        <begin position="52"/>
        <end position="65"/>
    </location>
</feature>
<protein>
    <submittedName>
        <fullName evidence="2 4">Uncharacterized protein</fullName>
    </submittedName>
</protein>
<proteinExistence type="predicted"/>
<feature type="region of interest" description="Disordered" evidence="1">
    <location>
        <begin position="52"/>
        <end position="88"/>
    </location>
</feature>
<evidence type="ECO:0000313" key="2">
    <source>
        <dbReference type="EMBL" id="VDO83401.1"/>
    </source>
</evidence>
<dbReference type="WBParaSite" id="SBAD_0000043601-mRNA-1">
    <property type="protein sequence ID" value="SBAD_0000043601-mRNA-1"/>
    <property type="gene ID" value="SBAD_0000043601"/>
</dbReference>
<keyword evidence="3" id="KW-1185">Reference proteome</keyword>
<gene>
    <name evidence="2" type="ORF">SBAD_LOCUS417</name>
</gene>
<dbReference type="EMBL" id="UZAM01001027">
    <property type="protein sequence ID" value="VDO83401.1"/>
    <property type="molecule type" value="Genomic_DNA"/>
</dbReference>
<reference evidence="4" key="1">
    <citation type="submission" date="2016-06" db="UniProtKB">
        <authorList>
            <consortium name="WormBaseParasite"/>
        </authorList>
    </citation>
    <scope>IDENTIFICATION</scope>
</reference>
<accession>A0A183I9X3</accession>
<dbReference type="Proteomes" id="UP000270296">
    <property type="component" value="Unassembled WGS sequence"/>
</dbReference>
<feature type="compositionally biased region" description="Polar residues" evidence="1">
    <location>
        <begin position="73"/>
        <end position="88"/>
    </location>
</feature>
<organism evidence="4">
    <name type="scientific">Soboliphyme baturini</name>
    <dbReference type="NCBI Taxonomy" id="241478"/>
    <lineage>
        <taxon>Eukaryota</taxon>
        <taxon>Metazoa</taxon>
        <taxon>Ecdysozoa</taxon>
        <taxon>Nematoda</taxon>
        <taxon>Enoplea</taxon>
        <taxon>Dorylaimia</taxon>
        <taxon>Dioctophymatida</taxon>
        <taxon>Dioctophymatoidea</taxon>
        <taxon>Soboliphymatidae</taxon>
        <taxon>Soboliphyme</taxon>
    </lineage>
</organism>
<sequence>MRKGPVFRSLNQWLAAVLNNYKVFFSVCNEVWRVCYRSLPFLAIVCQGQQNDSVNGRNTLRNGNDSPKEGVTTAKQSAAVTPTISPER</sequence>
<dbReference type="AlphaFoldDB" id="A0A183I9X3"/>
<evidence type="ECO:0000313" key="3">
    <source>
        <dbReference type="Proteomes" id="UP000270296"/>
    </source>
</evidence>
<evidence type="ECO:0000256" key="1">
    <source>
        <dbReference type="SAM" id="MobiDB-lite"/>
    </source>
</evidence>
<reference evidence="2 3" key="2">
    <citation type="submission" date="2018-11" db="EMBL/GenBank/DDBJ databases">
        <authorList>
            <consortium name="Pathogen Informatics"/>
        </authorList>
    </citation>
    <scope>NUCLEOTIDE SEQUENCE [LARGE SCALE GENOMIC DNA]</scope>
</reference>